<feature type="region of interest" description="Disordered" evidence="1">
    <location>
        <begin position="649"/>
        <end position="669"/>
    </location>
</feature>
<protein>
    <submittedName>
        <fullName evidence="2">Si:dkey-73n10.1</fullName>
    </submittedName>
</protein>
<name>A0A8C2B0D1_CYPCA</name>
<evidence type="ECO:0000313" key="2">
    <source>
        <dbReference type="Ensembl" id="ENSCCRP00015113472.1"/>
    </source>
</evidence>
<feature type="region of interest" description="Disordered" evidence="1">
    <location>
        <begin position="498"/>
        <end position="539"/>
    </location>
</feature>
<gene>
    <name evidence="2" type="primary">LOC109078401</name>
</gene>
<dbReference type="Proteomes" id="UP000694700">
    <property type="component" value="Unplaced"/>
</dbReference>
<feature type="region of interest" description="Disordered" evidence="1">
    <location>
        <begin position="564"/>
        <end position="616"/>
    </location>
</feature>
<dbReference type="Ensembl" id="ENSCCRT00015117058.1">
    <property type="protein sequence ID" value="ENSCCRP00015113472.1"/>
    <property type="gene ID" value="ENSCCRG00015044916.1"/>
</dbReference>
<feature type="compositionally biased region" description="Polar residues" evidence="1">
    <location>
        <begin position="593"/>
        <end position="608"/>
    </location>
</feature>
<reference evidence="2" key="1">
    <citation type="submission" date="2025-08" db="UniProtKB">
        <authorList>
            <consortium name="Ensembl"/>
        </authorList>
    </citation>
    <scope>IDENTIFICATION</scope>
</reference>
<dbReference type="PANTHER" id="PTHR28422">
    <property type="entry name" value="SIMILAR TO HUMAN CHROMOSOME 15 OPEN READING FRAME 39"/>
    <property type="match status" value="1"/>
</dbReference>
<dbReference type="Pfam" id="PF17663">
    <property type="entry name" value="DUF5525"/>
    <property type="match status" value="1"/>
</dbReference>
<feature type="compositionally biased region" description="Basic and acidic residues" evidence="1">
    <location>
        <begin position="649"/>
        <end position="661"/>
    </location>
</feature>
<sequence length="1026" mass="115115">MSSKQGRSCIDPLVQSNMEGATGVPKADSLPHYPHDKPLPVSRAYFPYSLGGQDTLDFPSPWGPSKTCVRNEPSSGIHSSVPEGSITVPSVYRPEKVSFPVDAGGGRCAVPQELAAKQRLAYYLSNPRQHSPRAAGVISPVAVPKGHIGGSDAESFVGLAIPKPVYGHSPCCTERGCTARHNYGAEFGPQRMSPRIYGDEWAAHFSRLAYLHKKDQEALAQQRIVQLEHGAEGIMDGKAESYHNIRSNEPRRSHSLIEPSYTYNTAHPFIGSTPEYCQRAPIPTQIYKGLPHTYDPRTLTHHGVPSKVYQDHPHISKYTSVAPCPSVYYSQSHHEAYRADPNVITDEHGQHHHMGHFHSPRSDLMSPSCSVVSPHRPVIPKYPIYHPYGVHFSSNQAPMHDRPHPPFPMHQSERPLDFSIRRVQTPDSPRELYRQTGTSEAFHPTLAHYRHFSNTTTQELSEMSETGFLVDSSKELPTMSLEDELKIRHCVSAPSDKDVLAKRPREELETDMASKKQRIDSTHELSDNESQSPSSPPMPVINKVFSLAPYKVYFESTGMLSSLRNSKSLKPQPEATRLKQEPEIQNCDLEPNSGESDLSLKQDTQMSPANGEGPVEMPETVKIKKEKLDPDEVACQSDMKVSIAEEMNHQADNSEVKKEQGEPDTNISDSRPCLVVVKSDFEEESDPFLLEKSESSATCKTENAVKDMDSIPGPTLPSTPPVPPPLTKFSLTKIPPHSLKLANFKIVIPDVLKAPVTQPVEVPRSPLEAKPIICSSKHARHQFMELHQSLCRLIYVYVNQTPCQELRDWLCRLDLQESGKDQKVSCLLGSKMRKVWLKGDEMEVALKKVVWQLQKYVERLDCPFPHVMRAGAMFIPMLVVKEVLFPQIQGAFIDQVLQEHRLELRPTTLSEERQLTQLHRKAFSSKLRRLLSLKHLPDIYPDFLNLLYHANVCKFLDSTGTDGVQKMTRYLLITLSPELLLQSQIVFVDHCREGCKSLSCSCNHSSLLVQFCCRCVFDQILSGTEP</sequence>
<accession>A0A8C2B0D1</accession>
<evidence type="ECO:0000313" key="3">
    <source>
        <dbReference type="Proteomes" id="UP000694700"/>
    </source>
</evidence>
<dbReference type="AlphaFoldDB" id="A0A8C2B0D1"/>
<feature type="region of interest" description="Disordered" evidence="1">
    <location>
        <begin position="1"/>
        <end position="34"/>
    </location>
</feature>
<proteinExistence type="predicted"/>
<organism evidence="2 3">
    <name type="scientific">Cyprinus carpio</name>
    <name type="common">Common carp</name>
    <dbReference type="NCBI Taxonomy" id="7962"/>
    <lineage>
        <taxon>Eukaryota</taxon>
        <taxon>Metazoa</taxon>
        <taxon>Chordata</taxon>
        <taxon>Craniata</taxon>
        <taxon>Vertebrata</taxon>
        <taxon>Euteleostomi</taxon>
        <taxon>Actinopterygii</taxon>
        <taxon>Neopterygii</taxon>
        <taxon>Teleostei</taxon>
        <taxon>Ostariophysi</taxon>
        <taxon>Cypriniformes</taxon>
        <taxon>Cyprinidae</taxon>
        <taxon>Cyprininae</taxon>
        <taxon>Cyprinus</taxon>
    </lineage>
</organism>
<dbReference type="PANTHER" id="PTHR28422:SF1">
    <property type="entry name" value="SIMILAR TO HUMAN CHROMOSOME 15 OPEN READING FRAME 39"/>
    <property type="match status" value="1"/>
</dbReference>
<dbReference type="InterPro" id="IPR037656">
    <property type="entry name" value="DUF5525"/>
</dbReference>
<evidence type="ECO:0000256" key="1">
    <source>
        <dbReference type="SAM" id="MobiDB-lite"/>
    </source>
</evidence>
<feature type="compositionally biased region" description="Basic and acidic residues" evidence="1">
    <location>
        <begin position="498"/>
        <end position="526"/>
    </location>
</feature>